<gene>
    <name evidence="2" type="ORF">UU50_C0012G0028</name>
</gene>
<dbReference type="AlphaFoldDB" id="A0A0G0XQ60"/>
<accession>A0A0G0XQ60</accession>
<evidence type="ECO:0000256" key="1">
    <source>
        <dbReference type="SAM" id="MobiDB-lite"/>
    </source>
</evidence>
<feature type="compositionally biased region" description="Basic and acidic residues" evidence="1">
    <location>
        <begin position="1"/>
        <end position="10"/>
    </location>
</feature>
<sequence>MSGQERKPDFRTGSGEIPETKENKSFWLREGNDLAGPSIHREAGEETEYAGEEPDSEGRYTAFWGGRSGYAYAEGHLTPEKASELCRKSGFTNWERREVLSAEEDEETSE</sequence>
<reference evidence="2 3" key="1">
    <citation type="journal article" date="2015" name="Nature">
        <title>rRNA introns, odd ribosomes, and small enigmatic genomes across a large radiation of phyla.</title>
        <authorList>
            <person name="Brown C.T."/>
            <person name="Hug L.A."/>
            <person name="Thomas B.C."/>
            <person name="Sharon I."/>
            <person name="Castelle C.J."/>
            <person name="Singh A."/>
            <person name="Wilkins M.J."/>
            <person name="Williams K.H."/>
            <person name="Banfield J.F."/>
        </authorList>
    </citation>
    <scope>NUCLEOTIDE SEQUENCE [LARGE SCALE GENOMIC DNA]</scope>
</reference>
<dbReference type="EMBL" id="LCAW01000012">
    <property type="protein sequence ID" value="KKR98980.1"/>
    <property type="molecule type" value="Genomic_DNA"/>
</dbReference>
<proteinExistence type="predicted"/>
<feature type="compositionally biased region" description="Acidic residues" evidence="1">
    <location>
        <begin position="45"/>
        <end position="55"/>
    </location>
</feature>
<evidence type="ECO:0000313" key="2">
    <source>
        <dbReference type="EMBL" id="KKR98980.1"/>
    </source>
</evidence>
<feature type="region of interest" description="Disordered" evidence="1">
    <location>
        <begin position="1"/>
        <end position="56"/>
    </location>
</feature>
<organism evidence="2 3">
    <name type="scientific">Candidatus Uhrbacteria bacterium GW2011_GWC1_41_20</name>
    <dbReference type="NCBI Taxonomy" id="1618983"/>
    <lineage>
        <taxon>Bacteria</taxon>
        <taxon>Candidatus Uhriibacteriota</taxon>
    </lineage>
</organism>
<dbReference type="Proteomes" id="UP000033930">
    <property type="component" value="Unassembled WGS sequence"/>
</dbReference>
<name>A0A0G0XQ60_9BACT</name>
<evidence type="ECO:0000313" key="3">
    <source>
        <dbReference type="Proteomes" id="UP000033930"/>
    </source>
</evidence>
<protein>
    <submittedName>
        <fullName evidence="2">Uncharacterized protein</fullName>
    </submittedName>
</protein>
<comment type="caution">
    <text evidence="2">The sequence shown here is derived from an EMBL/GenBank/DDBJ whole genome shotgun (WGS) entry which is preliminary data.</text>
</comment>